<dbReference type="AlphaFoldDB" id="A0A1F8DTS4"/>
<dbReference type="Proteomes" id="UP000177029">
    <property type="component" value="Unassembled WGS sequence"/>
</dbReference>
<name>A0A1F8DTS4_9BACT</name>
<sequence>MEELVTRRLPRVARPELLKIVLQRFVLKKLVEVASVVVAFETVRLVIVDEALMTVPATCAKATEESCCRGERVSKLVPFEETSTFKKTFVLEKS</sequence>
<evidence type="ECO:0000313" key="1">
    <source>
        <dbReference type="EMBL" id="OGM92027.1"/>
    </source>
</evidence>
<reference evidence="1 2" key="1">
    <citation type="journal article" date="2016" name="Nat. Commun.">
        <title>Thousands of microbial genomes shed light on interconnected biogeochemical processes in an aquifer system.</title>
        <authorList>
            <person name="Anantharaman K."/>
            <person name="Brown C.T."/>
            <person name="Hug L.A."/>
            <person name="Sharon I."/>
            <person name="Castelle C.J."/>
            <person name="Probst A.J."/>
            <person name="Thomas B.C."/>
            <person name="Singh A."/>
            <person name="Wilkins M.J."/>
            <person name="Karaoz U."/>
            <person name="Brodie E.L."/>
            <person name="Williams K.H."/>
            <person name="Hubbard S.S."/>
            <person name="Banfield J.F."/>
        </authorList>
    </citation>
    <scope>NUCLEOTIDE SEQUENCE [LARGE SCALE GENOMIC DNA]</scope>
</reference>
<proteinExistence type="predicted"/>
<protein>
    <submittedName>
        <fullName evidence="1">Uncharacterized protein</fullName>
    </submittedName>
</protein>
<organism evidence="1 2">
    <name type="scientific">Candidatus Wolfebacteria bacterium RIFCSPHIGHO2_01_FULL_48_22</name>
    <dbReference type="NCBI Taxonomy" id="1802555"/>
    <lineage>
        <taxon>Bacteria</taxon>
        <taxon>Candidatus Wolfeibacteriota</taxon>
    </lineage>
</organism>
<dbReference type="EMBL" id="MGIP01000004">
    <property type="protein sequence ID" value="OGM92027.1"/>
    <property type="molecule type" value="Genomic_DNA"/>
</dbReference>
<accession>A0A1F8DTS4</accession>
<gene>
    <name evidence="1" type="ORF">A2755_01505</name>
</gene>
<comment type="caution">
    <text evidence="1">The sequence shown here is derived from an EMBL/GenBank/DDBJ whole genome shotgun (WGS) entry which is preliminary data.</text>
</comment>
<evidence type="ECO:0000313" key="2">
    <source>
        <dbReference type="Proteomes" id="UP000177029"/>
    </source>
</evidence>